<comment type="caution">
    <text evidence="1">The sequence shown here is derived from an EMBL/GenBank/DDBJ whole genome shotgun (WGS) entry which is preliminary data.</text>
</comment>
<evidence type="ECO:0000313" key="2">
    <source>
        <dbReference type="Proteomes" id="UP000287033"/>
    </source>
</evidence>
<protein>
    <submittedName>
        <fullName evidence="1">Uncharacterized protein</fullName>
    </submittedName>
</protein>
<dbReference type="Proteomes" id="UP000287033">
    <property type="component" value="Unassembled WGS sequence"/>
</dbReference>
<dbReference type="InterPro" id="IPR036140">
    <property type="entry name" value="PFN_sf"/>
</dbReference>
<gene>
    <name evidence="1" type="ORF">chiPu_0021613</name>
</gene>
<keyword evidence="2" id="KW-1185">Reference proteome</keyword>
<sequence>ASLFSYIHKEECDQISALLGDIKVLQQNGIQLGDKKYTFVTTDCEQNSAANDWKWITISAKGDLKVSAVIHRTETYG</sequence>
<feature type="non-terminal residue" evidence="1">
    <location>
        <position position="1"/>
    </location>
</feature>
<dbReference type="SUPFAM" id="SSF55770">
    <property type="entry name" value="Profilin (actin-binding protein)"/>
    <property type="match status" value="1"/>
</dbReference>
<dbReference type="EMBL" id="BEZZ01004301">
    <property type="protein sequence ID" value="GCC18007.1"/>
    <property type="molecule type" value="Genomic_DNA"/>
</dbReference>
<proteinExistence type="predicted"/>
<organism evidence="1 2">
    <name type="scientific">Chiloscyllium punctatum</name>
    <name type="common">Brownbanded bambooshark</name>
    <name type="synonym">Hemiscyllium punctatum</name>
    <dbReference type="NCBI Taxonomy" id="137246"/>
    <lineage>
        <taxon>Eukaryota</taxon>
        <taxon>Metazoa</taxon>
        <taxon>Chordata</taxon>
        <taxon>Craniata</taxon>
        <taxon>Vertebrata</taxon>
        <taxon>Chondrichthyes</taxon>
        <taxon>Elasmobranchii</taxon>
        <taxon>Galeomorphii</taxon>
        <taxon>Galeoidea</taxon>
        <taxon>Orectolobiformes</taxon>
        <taxon>Hemiscylliidae</taxon>
        <taxon>Chiloscyllium</taxon>
    </lineage>
</organism>
<accession>A0A401RIR6</accession>
<reference evidence="1 2" key="1">
    <citation type="journal article" date="2018" name="Nat. Ecol. Evol.">
        <title>Shark genomes provide insights into elasmobranch evolution and the origin of vertebrates.</title>
        <authorList>
            <person name="Hara Y"/>
            <person name="Yamaguchi K"/>
            <person name="Onimaru K"/>
            <person name="Kadota M"/>
            <person name="Koyanagi M"/>
            <person name="Keeley SD"/>
            <person name="Tatsumi K"/>
            <person name="Tanaka K"/>
            <person name="Motone F"/>
            <person name="Kageyama Y"/>
            <person name="Nozu R"/>
            <person name="Adachi N"/>
            <person name="Nishimura O"/>
            <person name="Nakagawa R"/>
            <person name="Tanegashima C"/>
            <person name="Kiyatake I"/>
            <person name="Matsumoto R"/>
            <person name="Murakumo K"/>
            <person name="Nishida K"/>
            <person name="Terakita A"/>
            <person name="Kuratani S"/>
            <person name="Sato K"/>
            <person name="Hyodo S Kuraku.S."/>
        </authorList>
    </citation>
    <scope>NUCLEOTIDE SEQUENCE [LARGE SCALE GENOMIC DNA]</scope>
</reference>
<evidence type="ECO:0000313" key="1">
    <source>
        <dbReference type="EMBL" id="GCC18007.1"/>
    </source>
</evidence>
<dbReference type="AlphaFoldDB" id="A0A401RIR6"/>
<name>A0A401RIR6_CHIPU</name>